<sequence>MTPIGRNLDCATTDCQAHQHLTMVDKFPFVRTASVLLSGCQRGFGLGM</sequence>
<accession>A0A2X0M4K7</accession>
<organism evidence="1 2">
    <name type="scientific">Microbotryum silenes-dioicae</name>
    <dbReference type="NCBI Taxonomy" id="796604"/>
    <lineage>
        <taxon>Eukaryota</taxon>
        <taxon>Fungi</taxon>
        <taxon>Dikarya</taxon>
        <taxon>Basidiomycota</taxon>
        <taxon>Pucciniomycotina</taxon>
        <taxon>Microbotryomycetes</taxon>
        <taxon>Microbotryales</taxon>
        <taxon>Microbotryaceae</taxon>
        <taxon>Microbotryum</taxon>
    </lineage>
</organism>
<name>A0A2X0M4K7_9BASI</name>
<dbReference type="Proteomes" id="UP000249464">
    <property type="component" value="Unassembled WGS sequence"/>
</dbReference>
<protein>
    <submittedName>
        <fullName evidence="1">BQ5605_C003g01972 protein</fullName>
    </submittedName>
</protein>
<gene>
    <name evidence="1" type="primary">BQ5605_C003g01972</name>
    <name evidence="1" type="ORF">BQ5605_C003G01972</name>
</gene>
<proteinExistence type="predicted"/>
<keyword evidence="2" id="KW-1185">Reference proteome</keyword>
<reference evidence="1 2" key="1">
    <citation type="submission" date="2016-11" db="EMBL/GenBank/DDBJ databases">
        <authorList>
            <person name="Jaros S."/>
            <person name="Januszkiewicz K."/>
            <person name="Wedrychowicz H."/>
        </authorList>
    </citation>
    <scope>NUCLEOTIDE SEQUENCE [LARGE SCALE GENOMIC DNA]</scope>
</reference>
<dbReference type="EMBL" id="FQNC01000042">
    <property type="protein sequence ID" value="SGY38175.1"/>
    <property type="molecule type" value="Genomic_DNA"/>
</dbReference>
<evidence type="ECO:0000313" key="1">
    <source>
        <dbReference type="EMBL" id="SGY38175.1"/>
    </source>
</evidence>
<evidence type="ECO:0000313" key="2">
    <source>
        <dbReference type="Proteomes" id="UP000249464"/>
    </source>
</evidence>
<dbReference type="AlphaFoldDB" id="A0A2X0M4K7"/>